<gene>
    <name evidence="2" type="ORF">F3087_38360</name>
</gene>
<organism evidence="2 3">
    <name type="scientific">Nocardia colli</name>
    <dbReference type="NCBI Taxonomy" id="2545717"/>
    <lineage>
        <taxon>Bacteria</taxon>
        <taxon>Bacillati</taxon>
        <taxon>Actinomycetota</taxon>
        <taxon>Actinomycetes</taxon>
        <taxon>Mycobacteriales</taxon>
        <taxon>Nocardiaceae</taxon>
        <taxon>Nocardia</taxon>
    </lineage>
</organism>
<keyword evidence="1" id="KW-0732">Signal</keyword>
<reference evidence="2 3" key="1">
    <citation type="submission" date="2019-09" db="EMBL/GenBank/DDBJ databases">
        <authorList>
            <person name="Wang X."/>
        </authorList>
    </citation>
    <scope>NUCLEOTIDE SEQUENCE [LARGE SCALE GENOMIC DNA]</scope>
    <source>
        <strain evidence="2 3">CICC 11023</strain>
    </source>
</reference>
<dbReference type="EMBL" id="VXLC01000027">
    <property type="protein sequence ID" value="KAA8883063.1"/>
    <property type="molecule type" value="Genomic_DNA"/>
</dbReference>
<dbReference type="PANTHER" id="PTHR35340">
    <property type="entry name" value="PQQ ENZYME REPEAT PROTEIN-RELATED"/>
    <property type="match status" value="1"/>
</dbReference>
<proteinExistence type="predicted"/>
<feature type="signal peptide" evidence="1">
    <location>
        <begin position="1"/>
        <end position="23"/>
    </location>
</feature>
<evidence type="ECO:0000313" key="3">
    <source>
        <dbReference type="Proteomes" id="UP000323876"/>
    </source>
</evidence>
<evidence type="ECO:0000313" key="2">
    <source>
        <dbReference type="EMBL" id="KAA8883063.1"/>
    </source>
</evidence>
<evidence type="ECO:0000256" key="1">
    <source>
        <dbReference type="SAM" id="SignalP"/>
    </source>
</evidence>
<sequence length="403" mass="42404">MNRSGPGRFLLIVVATFSLSVGAAMPAASASPFLPSLPIGTPSYTVEVDRSGNTPAYIFYTAGVSAAALVPAVGAALSGLPGGAPANVIADRSGREIWRYTPPPGHGVANFRTQTYQGKPVLTWWQGSTVGGHGSGVDYLADDHYRIIATVTPGPGLSSDVHEFRLTPDGHALITAYQEVPADLSAIGGPKDGTMFDCIASVVDIATNEVLFRWSAAAHIPLTDTQVPGLIPGNTSYDPYHMNSIALDPSGNLVVSMRNTSAVYGIDAHTGEINWQLGGKNSSFELGPGVQFGFQHDAEFTDPATLRLFNNNSSGPSTLGPSSVQWIHLDLATRRATLVRNQTHPSGLVTVAMGNAQGLPNGNTLVGWGVVPRISEFSPTGELVYEATLPFGTYRAYADAWTP</sequence>
<dbReference type="OrthoDB" id="3225323at2"/>
<dbReference type="InterPro" id="IPR053143">
    <property type="entry name" value="Arylsulfate_ST"/>
</dbReference>
<protein>
    <recommendedName>
        <fullName evidence="4">PQQ-binding-like beta-propeller repeat protein</fullName>
    </recommendedName>
</protein>
<comment type="caution">
    <text evidence="2">The sequence shown here is derived from an EMBL/GenBank/DDBJ whole genome shotgun (WGS) entry which is preliminary data.</text>
</comment>
<evidence type="ECO:0008006" key="4">
    <source>
        <dbReference type="Google" id="ProtNLM"/>
    </source>
</evidence>
<dbReference type="Proteomes" id="UP000323876">
    <property type="component" value="Unassembled WGS sequence"/>
</dbReference>
<keyword evidence="3" id="KW-1185">Reference proteome</keyword>
<dbReference type="PANTHER" id="PTHR35340:SF5">
    <property type="entry name" value="ASST-DOMAIN-CONTAINING PROTEIN"/>
    <property type="match status" value="1"/>
</dbReference>
<name>A0A5N0E255_9NOCA</name>
<accession>A0A5N0E255</accession>
<dbReference type="InterPro" id="IPR011045">
    <property type="entry name" value="N2O_reductase_N"/>
</dbReference>
<dbReference type="SUPFAM" id="SSF50974">
    <property type="entry name" value="Nitrous oxide reductase, N-terminal domain"/>
    <property type="match status" value="1"/>
</dbReference>
<dbReference type="InterPro" id="IPR039535">
    <property type="entry name" value="ASST-like"/>
</dbReference>
<feature type="chain" id="PRO_5039217650" description="PQQ-binding-like beta-propeller repeat protein" evidence="1">
    <location>
        <begin position="24"/>
        <end position="403"/>
    </location>
</feature>
<dbReference type="AlphaFoldDB" id="A0A5N0E255"/>
<dbReference type="Pfam" id="PF14269">
    <property type="entry name" value="Arylsulfotran_2"/>
    <property type="match status" value="1"/>
</dbReference>